<dbReference type="PROSITE" id="PS50156">
    <property type="entry name" value="SSD"/>
    <property type="match status" value="1"/>
</dbReference>
<name>A0A9W7GGI2_9STRA</name>
<dbReference type="OrthoDB" id="6510177at2759"/>
<dbReference type="Pfam" id="PF12349">
    <property type="entry name" value="Sterol-sensing"/>
    <property type="match status" value="1"/>
</dbReference>
<feature type="transmembrane region" description="Helical" evidence="2">
    <location>
        <begin position="340"/>
        <end position="358"/>
    </location>
</feature>
<accession>A0A9W7GGI2</accession>
<dbReference type="InterPro" id="IPR051697">
    <property type="entry name" value="Patched_domain-protein"/>
</dbReference>
<keyword evidence="5" id="KW-1185">Reference proteome</keyword>
<dbReference type="Gene3D" id="1.20.1640.10">
    <property type="entry name" value="Multidrug efflux transporter AcrB transmembrane domain"/>
    <property type="match status" value="2"/>
</dbReference>
<dbReference type="PANTHER" id="PTHR10796:SF130">
    <property type="entry name" value="PATCHED DOMAIN-CONTAINING PROTEIN 3-LIKE PROTEIN"/>
    <property type="match status" value="1"/>
</dbReference>
<comment type="similarity">
    <text evidence="1">Belongs to the patched family.</text>
</comment>
<keyword evidence="2" id="KW-0812">Transmembrane</keyword>
<feature type="transmembrane region" description="Helical" evidence="2">
    <location>
        <begin position="306"/>
        <end position="328"/>
    </location>
</feature>
<feature type="transmembrane region" description="Helical" evidence="2">
    <location>
        <begin position="834"/>
        <end position="856"/>
    </location>
</feature>
<sequence length="882" mass="96545">MCNPSVEPTKTHADSDGSRTFLEGISDAVDHALSSSFGSLGNALGMKPKSFMLLSLIITVVCTMGFRDFRSENRSEKLWIPQGTQAQSDQAKYAANYPKPFRIDYIIGVPTSSNNIITKDNLLSLMDIHDQVEAASVTVEDADWDLNSLCFQLPGDGHPCMINSVLQYWDYDKATLESDSDIQLTLKNDATEADLKSFLSDFSTDPATGDYSASGAKITYFLENRQVVVKGDYQDLPATEWEGKFLEIGETCTSGLTCYRFAERSFSDEFGGAIGGDIVLMNIGFLIIIIYLCFNLGKCGDKISSRLALSMMSVLAVGMSIAASMGLSQMFDWPYTPVHSVLPFVLLGLGVDDSFVIMNSYRQSNPDDHIAKRMKETMAHAGVSITVTSMTDFVAFIISTSTSLPALASFCFYAATGILFLFLFQCIFFGAYVVIDERRQKARRMDCCCCFKVAENSELDKKREAFETNPGPVSDFMKNTYGPFIVNKNVGIVITLFSMALLGAGAYGASQLKVESNQLSFVPDNSYIQDTFRENDALFGGDGKAVSLVLEDFDYFAKQSSIKALKTTYDGEAHLLTTSDPNNYDSWYDSYVDYVTAACYGGCIGSNSLDAEGLPNDETQFYDNLESFLAGAGARYSNSVFFNTRTDIKTSKIDLRFDPAINDVASLEVEAMTQIRALTASLDIDAYSYTFNFLDWETYIVIEDEMISNVSLCMAAVFVITLILIAHPLTAGLVFLCVGCAIIEILGAMYFWGLVIDNVSVINLTLAVGLAVDYSAHVGHCFMLKPGNNRSERVIATLTDIGAAVLQGAISTFLAVVVLSGSGSYVFRVLFKQFFLTCVFGVGNGMIFLPVLLSWVGPRAYSNAGKNSHGEMVSVGNKEIEL</sequence>
<evidence type="ECO:0000313" key="4">
    <source>
        <dbReference type="EMBL" id="GMI43492.1"/>
    </source>
</evidence>
<protein>
    <recommendedName>
        <fullName evidence="3">SSD domain-containing protein</fullName>
    </recommendedName>
</protein>
<evidence type="ECO:0000256" key="2">
    <source>
        <dbReference type="SAM" id="Phobius"/>
    </source>
</evidence>
<reference evidence="5" key="1">
    <citation type="journal article" date="2023" name="Commun. Biol.">
        <title>Genome analysis of Parmales, the sister group of diatoms, reveals the evolutionary specialization of diatoms from phago-mixotrophs to photoautotrophs.</title>
        <authorList>
            <person name="Ban H."/>
            <person name="Sato S."/>
            <person name="Yoshikawa S."/>
            <person name="Yamada K."/>
            <person name="Nakamura Y."/>
            <person name="Ichinomiya M."/>
            <person name="Sato N."/>
            <person name="Blanc-Mathieu R."/>
            <person name="Endo H."/>
            <person name="Kuwata A."/>
            <person name="Ogata H."/>
        </authorList>
    </citation>
    <scope>NUCLEOTIDE SEQUENCE [LARGE SCALE GENOMIC DNA]</scope>
</reference>
<organism evidence="4 5">
    <name type="scientific">Triparma columacea</name>
    <dbReference type="NCBI Taxonomy" id="722753"/>
    <lineage>
        <taxon>Eukaryota</taxon>
        <taxon>Sar</taxon>
        <taxon>Stramenopiles</taxon>
        <taxon>Ochrophyta</taxon>
        <taxon>Bolidophyceae</taxon>
        <taxon>Parmales</taxon>
        <taxon>Triparmaceae</taxon>
        <taxon>Triparma</taxon>
    </lineage>
</organism>
<comment type="caution">
    <text evidence="4">The sequence shown here is derived from an EMBL/GenBank/DDBJ whole genome shotgun (WGS) entry which is preliminary data.</text>
</comment>
<feature type="transmembrane region" description="Helical" evidence="2">
    <location>
        <begin position="761"/>
        <end position="782"/>
    </location>
</feature>
<dbReference type="Pfam" id="PF22314">
    <property type="entry name" value="NPC1_MLD"/>
    <property type="match status" value="1"/>
</dbReference>
<dbReference type="EMBL" id="BRYA01000194">
    <property type="protein sequence ID" value="GMI43492.1"/>
    <property type="molecule type" value="Genomic_DNA"/>
</dbReference>
<gene>
    <name evidence="4" type="ORF">TrCOL_g477</name>
</gene>
<dbReference type="InterPro" id="IPR053958">
    <property type="entry name" value="HMGCR/SNAP/NPC1-like_SSD"/>
</dbReference>
<proteinExistence type="inferred from homology"/>
<feature type="transmembrane region" description="Helical" evidence="2">
    <location>
        <begin position="490"/>
        <end position="509"/>
    </location>
</feature>
<keyword evidence="2" id="KW-1133">Transmembrane helix</keyword>
<dbReference type="AlphaFoldDB" id="A0A9W7GGI2"/>
<feature type="transmembrane region" description="Helical" evidence="2">
    <location>
        <begin position="412"/>
        <end position="435"/>
    </location>
</feature>
<feature type="domain" description="SSD" evidence="3">
    <location>
        <begin position="277"/>
        <end position="435"/>
    </location>
</feature>
<dbReference type="GO" id="GO:0016020">
    <property type="term" value="C:membrane"/>
    <property type="evidence" value="ECO:0007669"/>
    <property type="project" value="TreeGrafter"/>
</dbReference>
<dbReference type="Proteomes" id="UP001165065">
    <property type="component" value="Unassembled WGS sequence"/>
</dbReference>
<dbReference type="PANTHER" id="PTHR10796">
    <property type="entry name" value="PATCHED-RELATED"/>
    <property type="match status" value="1"/>
</dbReference>
<keyword evidence="2" id="KW-0472">Membrane</keyword>
<feature type="transmembrane region" description="Helical" evidence="2">
    <location>
        <begin position="794"/>
        <end position="822"/>
    </location>
</feature>
<evidence type="ECO:0000313" key="5">
    <source>
        <dbReference type="Proteomes" id="UP001165065"/>
    </source>
</evidence>
<dbReference type="InterPro" id="IPR000731">
    <property type="entry name" value="SSD"/>
</dbReference>
<evidence type="ECO:0000259" key="3">
    <source>
        <dbReference type="PROSITE" id="PS50156"/>
    </source>
</evidence>
<feature type="transmembrane region" description="Helical" evidence="2">
    <location>
        <begin position="270"/>
        <end position="294"/>
    </location>
</feature>
<feature type="transmembrane region" description="Helical" evidence="2">
    <location>
        <begin position="379"/>
        <end position="400"/>
    </location>
</feature>
<evidence type="ECO:0000256" key="1">
    <source>
        <dbReference type="ARBA" id="ARBA00005585"/>
    </source>
</evidence>
<dbReference type="SUPFAM" id="SSF82866">
    <property type="entry name" value="Multidrug efflux transporter AcrB transmembrane domain"/>
    <property type="match status" value="2"/>
</dbReference>
<dbReference type="InterPro" id="IPR053956">
    <property type="entry name" value="NPC1_MLD"/>
</dbReference>